<dbReference type="KEGG" id="mars:A8C75_01325"/>
<reference evidence="15" key="1">
    <citation type="submission" date="2016-05" db="EMBL/GenBank/DDBJ databases">
        <authorList>
            <person name="Baek K."/>
            <person name="Yang S.-J."/>
        </authorList>
    </citation>
    <scope>NUCLEOTIDE SEQUENCE [LARGE SCALE GENOMIC DNA]</scope>
    <source>
        <strain evidence="15">ST58-10</strain>
    </source>
</reference>
<dbReference type="InterPro" id="IPR027417">
    <property type="entry name" value="P-loop_NTPase"/>
</dbReference>
<dbReference type="GO" id="GO:0005886">
    <property type="term" value="C:plasma membrane"/>
    <property type="evidence" value="ECO:0007669"/>
    <property type="project" value="UniProtKB-SubCell"/>
</dbReference>
<feature type="transmembrane region" description="Helical" evidence="11">
    <location>
        <begin position="248"/>
        <end position="272"/>
    </location>
</feature>
<proteinExistence type="predicted"/>
<dbReference type="PROSITE" id="PS50929">
    <property type="entry name" value="ABC_TM1F"/>
    <property type="match status" value="1"/>
</dbReference>
<evidence type="ECO:0000256" key="7">
    <source>
        <dbReference type="ARBA" id="ARBA00022967"/>
    </source>
</evidence>
<dbReference type="InterPro" id="IPR003439">
    <property type="entry name" value="ABC_transporter-like_ATP-bd"/>
</dbReference>
<dbReference type="NCBIfam" id="TIGR02203">
    <property type="entry name" value="MsbA_lipidA"/>
    <property type="match status" value="1"/>
</dbReference>
<dbReference type="STRING" id="1821621.A8C75_01325"/>
<dbReference type="GO" id="GO:0005524">
    <property type="term" value="F:ATP binding"/>
    <property type="evidence" value="ECO:0007669"/>
    <property type="project" value="UniProtKB-KW"/>
</dbReference>
<dbReference type="EMBL" id="CP015839">
    <property type="protein sequence ID" value="ANG61232.1"/>
    <property type="molecule type" value="Genomic_DNA"/>
</dbReference>
<evidence type="ECO:0000256" key="3">
    <source>
        <dbReference type="ARBA" id="ARBA00022475"/>
    </source>
</evidence>
<feature type="domain" description="ABC transmembrane type-1" evidence="13">
    <location>
        <begin position="32"/>
        <end position="313"/>
    </location>
</feature>
<dbReference type="Gene3D" id="3.40.50.300">
    <property type="entry name" value="P-loop containing nucleotide triphosphate hydrolases"/>
    <property type="match status" value="1"/>
</dbReference>
<reference evidence="14 15" key="2">
    <citation type="journal article" date="2018" name="Int. J. Syst. Evol. Microbiol.">
        <title>Marinobacterium aestuarii sp. nov., a benzene-degrading marine bacterium isolated from estuary sediment.</title>
        <authorList>
            <person name="Bae S.S."/>
            <person name="Jung J."/>
            <person name="Chung D."/>
            <person name="Baek K."/>
        </authorList>
    </citation>
    <scope>NUCLEOTIDE SEQUENCE [LARGE SCALE GENOMIC DNA]</scope>
    <source>
        <strain evidence="14 15">ST58-10</strain>
    </source>
</reference>
<feature type="transmembrane region" description="Helical" evidence="11">
    <location>
        <begin position="27"/>
        <end position="47"/>
    </location>
</feature>
<evidence type="ECO:0000256" key="1">
    <source>
        <dbReference type="ARBA" id="ARBA00004651"/>
    </source>
</evidence>
<dbReference type="FunFam" id="3.40.50.300:FF:000140">
    <property type="entry name" value="Lipid A export ATP-binding/permease protein MsbA"/>
    <property type="match status" value="1"/>
</dbReference>
<feature type="transmembrane region" description="Helical" evidence="11">
    <location>
        <begin position="68"/>
        <end position="87"/>
    </location>
</feature>
<evidence type="ECO:0000259" key="12">
    <source>
        <dbReference type="PROSITE" id="PS50893"/>
    </source>
</evidence>
<dbReference type="PROSITE" id="PS50893">
    <property type="entry name" value="ABC_TRANSPORTER_2"/>
    <property type="match status" value="1"/>
</dbReference>
<evidence type="ECO:0000256" key="10">
    <source>
        <dbReference type="ARBA" id="ARBA00023136"/>
    </source>
</evidence>
<dbReference type="InterPro" id="IPR036640">
    <property type="entry name" value="ABC1_TM_sf"/>
</dbReference>
<evidence type="ECO:0000256" key="2">
    <source>
        <dbReference type="ARBA" id="ARBA00022448"/>
    </source>
</evidence>
<evidence type="ECO:0000256" key="11">
    <source>
        <dbReference type="SAM" id="Phobius"/>
    </source>
</evidence>
<dbReference type="GO" id="GO:0016887">
    <property type="term" value="F:ATP hydrolysis activity"/>
    <property type="evidence" value="ECO:0007669"/>
    <property type="project" value="InterPro"/>
</dbReference>
<dbReference type="SUPFAM" id="SSF90123">
    <property type="entry name" value="ABC transporter transmembrane region"/>
    <property type="match status" value="1"/>
</dbReference>
<feature type="domain" description="ABC transporter" evidence="12">
    <location>
        <begin position="345"/>
        <end position="581"/>
    </location>
</feature>
<gene>
    <name evidence="14" type="ORF">A8C75_01325</name>
</gene>
<evidence type="ECO:0000256" key="5">
    <source>
        <dbReference type="ARBA" id="ARBA00022741"/>
    </source>
</evidence>
<accession>A0A1A9ETX2</accession>
<evidence type="ECO:0000256" key="9">
    <source>
        <dbReference type="ARBA" id="ARBA00023055"/>
    </source>
</evidence>
<dbReference type="InterPro" id="IPR011917">
    <property type="entry name" value="ABC_transpr_lipidA"/>
</dbReference>
<dbReference type="SMART" id="SM00382">
    <property type="entry name" value="AAA"/>
    <property type="match status" value="1"/>
</dbReference>
<keyword evidence="2" id="KW-0813">Transport</keyword>
<name>A0A1A9ETX2_9GAMM</name>
<evidence type="ECO:0000256" key="6">
    <source>
        <dbReference type="ARBA" id="ARBA00022840"/>
    </source>
</evidence>
<keyword evidence="4 11" id="KW-0812">Transmembrane</keyword>
<keyword evidence="10 11" id="KW-0472">Membrane</keyword>
<keyword evidence="5" id="KW-0547">Nucleotide-binding</keyword>
<dbReference type="PROSITE" id="PS00211">
    <property type="entry name" value="ABC_TRANSPORTER_1"/>
    <property type="match status" value="1"/>
</dbReference>
<dbReference type="InterPro" id="IPR017871">
    <property type="entry name" value="ABC_transporter-like_CS"/>
</dbReference>
<evidence type="ECO:0000259" key="13">
    <source>
        <dbReference type="PROSITE" id="PS50929"/>
    </source>
</evidence>
<keyword evidence="6 14" id="KW-0067">ATP-binding</keyword>
<dbReference type="SUPFAM" id="SSF52540">
    <property type="entry name" value="P-loop containing nucleoside triphosphate hydrolases"/>
    <property type="match status" value="1"/>
</dbReference>
<dbReference type="CDD" id="cd18552">
    <property type="entry name" value="ABC_6TM_MsbA_like"/>
    <property type="match status" value="1"/>
</dbReference>
<evidence type="ECO:0000256" key="8">
    <source>
        <dbReference type="ARBA" id="ARBA00022989"/>
    </source>
</evidence>
<sequence length="586" mass="64008">MSKQQAPTTELSSWKIYQRLLVYVKPYWFAFVVSFMAFGAYGASQALSAKWLEHVVNAVEKGALEQRGVLALAVLGIFALRGAGTFVGNYSISHVARQVVHGLRTDLFDCMLALPSSYYQHSTSGELLAKLTYNVEQVTGAVTDAIKTLLREGLTVIGLFGYLFYLNWKLTLIFIAASPFIAVVVSIASKRMRKLSRRLQQSVGDITSSASETIKGYQIVRIFGGTEFERNRFNDASDRNRRQFMKMVVTQSLNTPAVQFLIALALAGLLYTAMHPDVMGGMSTGQFVAFLTAAGLITKPLRQLTDISTQVQKGIAAAESVFSIMDETPERDDGVHRVERARGELIFNKVGFRYGVDAAPVLHDLDLHIAPGQTVALVGRSGGGKSTLASLLPRFGDGWTGQILLDGTPLEQYLLSNLRQQIALVNQQVVLFNGTIAQNIAYGAMAGCSEAQIEAAAEAAHVMEFARRLPKGLHTEVGESGLLLSGGQRQRIAIARAILKDAPILILDEATSALDTESERHIQDALDQVIKGRTTLVIAHRLSTVEKADLILVLDQGRIVEQGSHAQLIERDGAYAQLHRMQFAES</sequence>
<keyword evidence="9" id="KW-0445">Lipid transport</keyword>
<keyword evidence="3" id="KW-1003">Cell membrane</keyword>
<dbReference type="PANTHER" id="PTHR43394">
    <property type="entry name" value="ATP-DEPENDENT PERMEASE MDL1, MITOCHONDRIAL"/>
    <property type="match status" value="1"/>
</dbReference>
<dbReference type="AlphaFoldDB" id="A0A1A9ETX2"/>
<dbReference type="InterPro" id="IPR003593">
    <property type="entry name" value="AAA+_ATPase"/>
</dbReference>
<dbReference type="GO" id="GO:0034040">
    <property type="term" value="F:ATPase-coupled lipid transmembrane transporter activity"/>
    <property type="evidence" value="ECO:0007669"/>
    <property type="project" value="InterPro"/>
</dbReference>
<evidence type="ECO:0000256" key="4">
    <source>
        <dbReference type="ARBA" id="ARBA00022692"/>
    </source>
</evidence>
<feature type="transmembrane region" description="Helical" evidence="11">
    <location>
        <begin position="168"/>
        <end position="188"/>
    </location>
</feature>
<keyword evidence="8 11" id="KW-1133">Transmembrane helix</keyword>
<dbReference type="OrthoDB" id="9806127at2"/>
<dbReference type="GO" id="GO:0015421">
    <property type="term" value="F:ABC-type oligopeptide transporter activity"/>
    <property type="evidence" value="ECO:0007669"/>
    <property type="project" value="TreeGrafter"/>
</dbReference>
<organism evidence="14 15">
    <name type="scientific">Marinobacterium aestuarii</name>
    <dbReference type="NCBI Taxonomy" id="1821621"/>
    <lineage>
        <taxon>Bacteria</taxon>
        <taxon>Pseudomonadati</taxon>
        <taxon>Pseudomonadota</taxon>
        <taxon>Gammaproteobacteria</taxon>
        <taxon>Oceanospirillales</taxon>
        <taxon>Oceanospirillaceae</taxon>
        <taxon>Marinobacterium</taxon>
    </lineage>
</organism>
<dbReference type="Gene3D" id="1.20.1560.10">
    <property type="entry name" value="ABC transporter type 1, transmembrane domain"/>
    <property type="match status" value="1"/>
</dbReference>
<dbReference type="InterPro" id="IPR011527">
    <property type="entry name" value="ABC1_TM_dom"/>
</dbReference>
<dbReference type="Pfam" id="PF00005">
    <property type="entry name" value="ABC_tran"/>
    <property type="match status" value="1"/>
</dbReference>
<dbReference type="InterPro" id="IPR039421">
    <property type="entry name" value="Type_1_exporter"/>
</dbReference>
<evidence type="ECO:0000313" key="15">
    <source>
        <dbReference type="Proteomes" id="UP000078070"/>
    </source>
</evidence>
<evidence type="ECO:0000313" key="14">
    <source>
        <dbReference type="EMBL" id="ANG61232.1"/>
    </source>
</evidence>
<dbReference type="Pfam" id="PF00664">
    <property type="entry name" value="ABC_membrane"/>
    <property type="match status" value="1"/>
</dbReference>
<dbReference type="Proteomes" id="UP000078070">
    <property type="component" value="Chromosome"/>
</dbReference>
<keyword evidence="7" id="KW-1278">Translocase</keyword>
<protein>
    <submittedName>
        <fullName evidence="14">Lipid A export permease/ATP-binding protein MsbA</fullName>
    </submittedName>
</protein>
<comment type="subcellular location">
    <subcellularLocation>
        <location evidence="1">Cell membrane</location>
        <topology evidence="1">Multi-pass membrane protein</topology>
    </subcellularLocation>
</comment>
<keyword evidence="15" id="KW-1185">Reference proteome</keyword>
<dbReference type="PANTHER" id="PTHR43394:SF1">
    <property type="entry name" value="ATP-BINDING CASSETTE SUB-FAMILY B MEMBER 10, MITOCHONDRIAL"/>
    <property type="match status" value="1"/>
</dbReference>
<dbReference type="RefSeq" id="WP_067377008.1">
    <property type="nucleotide sequence ID" value="NZ_CP015839.1"/>
</dbReference>